<organism evidence="1 2">
    <name type="scientific">Algoriphagus alkaliphilus</name>
    <dbReference type="NCBI Taxonomy" id="279824"/>
    <lineage>
        <taxon>Bacteria</taxon>
        <taxon>Pseudomonadati</taxon>
        <taxon>Bacteroidota</taxon>
        <taxon>Cytophagia</taxon>
        <taxon>Cytophagales</taxon>
        <taxon>Cyclobacteriaceae</taxon>
        <taxon>Algoriphagus</taxon>
    </lineage>
</organism>
<gene>
    <name evidence="1" type="ORF">SAMN03080617_01511</name>
</gene>
<name>A0A1G5X229_9BACT</name>
<evidence type="ECO:0000313" key="1">
    <source>
        <dbReference type="EMBL" id="SDA64322.1"/>
    </source>
</evidence>
<protein>
    <recommendedName>
        <fullName evidence="3">CRISPR-associated protein Csx10</fullName>
    </recommendedName>
</protein>
<proteinExistence type="predicted"/>
<reference evidence="2" key="1">
    <citation type="submission" date="2016-10" db="EMBL/GenBank/DDBJ databases">
        <authorList>
            <person name="Varghese N."/>
            <person name="Submissions S."/>
        </authorList>
    </citation>
    <scope>NUCLEOTIDE SEQUENCE [LARGE SCALE GENOMIC DNA]</scope>
    <source>
        <strain evidence="2">DSM 22703</strain>
    </source>
</reference>
<evidence type="ECO:0000313" key="2">
    <source>
        <dbReference type="Proteomes" id="UP000198756"/>
    </source>
</evidence>
<dbReference type="OrthoDB" id="1016065at2"/>
<accession>A0A1G5X229</accession>
<dbReference type="STRING" id="279824.SAMN03080617_01511"/>
<evidence type="ECO:0008006" key="3">
    <source>
        <dbReference type="Google" id="ProtNLM"/>
    </source>
</evidence>
<dbReference type="EMBL" id="FMXE01000008">
    <property type="protein sequence ID" value="SDA64322.1"/>
    <property type="molecule type" value="Genomic_DNA"/>
</dbReference>
<dbReference type="AlphaFoldDB" id="A0A1G5X229"/>
<sequence>MKTIYFNCTLLSDVVLNSKLATEGNMTTLDFIPGSNFLGIVAKHLYGKVTNVEAFQIFHSDEVRFSDARIATSQGEITYAVPFTFFQQKEKSKLEQDHIYLHHLITKENHPKDDKETPLQLQQSRTGYISAKGTLVKEIQKKFSLKSAYDRDSRTSKTGNMFGFEALPAGTSFIFSVESKNESLLELVTKALKGTQRLGKSKTAEFGQVQIELFDIKEEIKSFDSNGKFVLVYAESNLCFFNENGQPTFQPTVKDLGLEDGEIDWSKSQVRTYSYAPWNGQRKTTSTQRHCILKGSVFYIKGPKSSESSKYIGNYQAEGLGKVIYNPEFLKGKENSIEAELKVSLDKSDSTGFKKGTLKTPLSNFLHNKYLASKVELMTSQEVQKYVHQEVPTTYSKLKDVSASQWGTIRSIASRAKDNKEIKDKLYDGKDAYLSHGVAFEKCWGENGSKRLNQFKAIIAEIENPKNPKEGDLKADLRIFIAKFASEMAKKFKKQ</sequence>
<dbReference type="Proteomes" id="UP000198756">
    <property type="component" value="Unassembled WGS sequence"/>
</dbReference>
<dbReference type="RefSeq" id="WP_139183581.1">
    <property type="nucleotide sequence ID" value="NZ_FMXE01000008.1"/>
</dbReference>
<keyword evidence="2" id="KW-1185">Reference proteome</keyword>